<dbReference type="SUPFAM" id="SSF53474">
    <property type="entry name" value="alpha/beta-Hydrolases"/>
    <property type="match status" value="1"/>
</dbReference>
<sequence>MAQAMDAAMCGMMNALQWRRRSGVCTRAELDAYLTACEMVTREEFYPVVSFSPRREDIWLRWESPVSSGFAENDKVKVRLYLCDEGFHAPTVIILHALMSASDLGYQRVARWFNAHGWNVAFPHLPFHYSRTPGGYFNGELAITANLIRNAETLRQGVMELRQLMGWLREHGTPEFGLIGTSFGGWNAALLSSLESDLRFVGLVQPIVNVEAAIWENPTAAVMRRLLARQGIGRGESARHAHLSSPMHGKPLCGGDRVILTAGTYDTVSPRTELVALRELWPGATLLDVKQGHFGYSALRETLREIARRLGVADTV</sequence>
<dbReference type="InParanoid" id="A0A146G4Z8"/>
<organism evidence="1 2">
    <name type="scientific">Terrimicrobium sacchariphilum</name>
    <dbReference type="NCBI Taxonomy" id="690879"/>
    <lineage>
        <taxon>Bacteria</taxon>
        <taxon>Pseudomonadati</taxon>
        <taxon>Verrucomicrobiota</taxon>
        <taxon>Terrimicrobiia</taxon>
        <taxon>Terrimicrobiales</taxon>
        <taxon>Terrimicrobiaceae</taxon>
        <taxon>Terrimicrobium</taxon>
    </lineage>
</organism>
<reference evidence="2" key="1">
    <citation type="journal article" date="2017" name="Genome Announc.">
        <title>Draft Genome Sequence of Terrimicrobium sacchariphilum NM-5T, a Facultative Anaerobic Soil Bacterium of the Class Spartobacteria.</title>
        <authorList>
            <person name="Qiu Y.L."/>
            <person name="Tourlousse D.M."/>
            <person name="Matsuura N."/>
            <person name="Ohashi A."/>
            <person name="Sekiguchi Y."/>
        </authorList>
    </citation>
    <scope>NUCLEOTIDE SEQUENCE [LARGE SCALE GENOMIC DNA]</scope>
    <source>
        <strain evidence="2">NM-5</strain>
    </source>
</reference>
<dbReference type="Gene3D" id="3.40.50.1820">
    <property type="entry name" value="alpha/beta hydrolase"/>
    <property type="match status" value="1"/>
</dbReference>
<evidence type="ECO:0000313" key="2">
    <source>
        <dbReference type="Proteomes" id="UP000076023"/>
    </source>
</evidence>
<gene>
    <name evidence="1" type="ORF">TSACC_21247</name>
</gene>
<name>A0A146G4Z8_TERSA</name>
<keyword evidence="2" id="KW-1185">Reference proteome</keyword>
<proteinExistence type="predicted"/>
<protein>
    <submittedName>
        <fullName evidence="1">Alpha/beta hydrolase family protein</fullName>
    </submittedName>
</protein>
<dbReference type="Proteomes" id="UP000076023">
    <property type="component" value="Unassembled WGS sequence"/>
</dbReference>
<evidence type="ECO:0000313" key="1">
    <source>
        <dbReference type="EMBL" id="GAT32845.1"/>
    </source>
</evidence>
<keyword evidence="1" id="KW-0378">Hydrolase</keyword>
<comment type="caution">
    <text evidence="1">The sequence shown here is derived from an EMBL/GenBank/DDBJ whole genome shotgun (WGS) entry which is preliminary data.</text>
</comment>
<dbReference type="GO" id="GO:0016787">
    <property type="term" value="F:hydrolase activity"/>
    <property type="evidence" value="ECO:0007669"/>
    <property type="project" value="UniProtKB-KW"/>
</dbReference>
<dbReference type="InterPro" id="IPR029058">
    <property type="entry name" value="AB_hydrolase_fold"/>
</dbReference>
<accession>A0A146G4Z8</accession>
<dbReference type="EMBL" id="BDCO01000002">
    <property type="protein sequence ID" value="GAT32845.1"/>
    <property type="molecule type" value="Genomic_DNA"/>
</dbReference>
<dbReference type="STRING" id="690879.TSACC_21247"/>
<dbReference type="AlphaFoldDB" id="A0A146G4Z8"/>